<dbReference type="SMART" id="SM00530">
    <property type="entry name" value="HTH_XRE"/>
    <property type="match status" value="1"/>
</dbReference>
<keyword evidence="3" id="KW-1185">Reference proteome</keyword>
<name>A0ABU5NHJ5_9BACI</name>
<dbReference type="Pfam" id="PF01381">
    <property type="entry name" value="HTH_3"/>
    <property type="match status" value="1"/>
</dbReference>
<protein>
    <submittedName>
        <fullName evidence="2">Helix-turn-helix transcriptional regulator</fullName>
    </submittedName>
</protein>
<dbReference type="CDD" id="cd00093">
    <property type="entry name" value="HTH_XRE"/>
    <property type="match status" value="1"/>
</dbReference>
<accession>A0ABU5NHJ5</accession>
<evidence type="ECO:0000313" key="2">
    <source>
        <dbReference type="EMBL" id="MEA0975511.1"/>
    </source>
</evidence>
<proteinExistence type="predicted"/>
<dbReference type="SUPFAM" id="SSF47413">
    <property type="entry name" value="lambda repressor-like DNA-binding domains"/>
    <property type="match status" value="1"/>
</dbReference>
<organism evidence="2 3">
    <name type="scientific">Lysinibacillus irui</name>
    <dbReference type="NCBI Taxonomy" id="2998077"/>
    <lineage>
        <taxon>Bacteria</taxon>
        <taxon>Bacillati</taxon>
        <taxon>Bacillota</taxon>
        <taxon>Bacilli</taxon>
        <taxon>Bacillales</taxon>
        <taxon>Bacillaceae</taxon>
        <taxon>Lysinibacillus</taxon>
    </lineage>
</organism>
<dbReference type="InterPro" id="IPR001387">
    <property type="entry name" value="Cro/C1-type_HTH"/>
</dbReference>
<dbReference type="InterPro" id="IPR010982">
    <property type="entry name" value="Lambda_DNA-bd_dom_sf"/>
</dbReference>
<evidence type="ECO:0000313" key="3">
    <source>
        <dbReference type="Proteomes" id="UP001289615"/>
    </source>
</evidence>
<reference evidence="2 3" key="1">
    <citation type="submission" date="2023-12" db="EMBL/GenBank/DDBJ databases">
        <title>Genome comparison identifies genes involved in endophytic behavior of Lysinibacillus irui and provides insights into its role as a plant-growth promoting bacterium.</title>
        <authorList>
            <person name="Hilario S."/>
            <person name="Matos I."/>
            <person name="Goncalves M.F.M."/>
            <person name="Pardo C.A."/>
            <person name="Santos M.J."/>
        </authorList>
    </citation>
    <scope>NUCLEOTIDE SEQUENCE [LARGE SCALE GENOMIC DNA]</scope>
    <source>
        <strain evidence="2 3">B3</strain>
    </source>
</reference>
<gene>
    <name evidence="2" type="ORF">U6C28_04305</name>
</gene>
<dbReference type="PROSITE" id="PS50943">
    <property type="entry name" value="HTH_CROC1"/>
    <property type="match status" value="1"/>
</dbReference>
<sequence length="92" mass="10095">MHVDVGELIRKCRKKAKLSQEAFAELMHTTQSTISRIEQNLIACEAKFLARAAAITNSQDTVIAALFSADAAVQFLQTVPMFIGGGIINWIM</sequence>
<dbReference type="Proteomes" id="UP001289615">
    <property type="component" value="Unassembled WGS sequence"/>
</dbReference>
<dbReference type="RefSeq" id="WP_322610712.1">
    <property type="nucleotide sequence ID" value="NZ_JAXLNX010000005.1"/>
</dbReference>
<dbReference type="Gene3D" id="1.10.260.40">
    <property type="entry name" value="lambda repressor-like DNA-binding domains"/>
    <property type="match status" value="1"/>
</dbReference>
<evidence type="ECO:0000259" key="1">
    <source>
        <dbReference type="PROSITE" id="PS50943"/>
    </source>
</evidence>
<comment type="caution">
    <text evidence="2">The sequence shown here is derived from an EMBL/GenBank/DDBJ whole genome shotgun (WGS) entry which is preliminary data.</text>
</comment>
<dbReference type="EMBL" id="JAXUIA010000002">
    <property type="protein sequence ID" value="MEA0975511.1"/>
    <property type="molecule type" value="Genomic_DNA"/>
</dbReference>
<feature type="domain" description="HTH cro/C1-type" evidence="1">
    <location>
        <begin position="9"/>
        <end position="40"/>
    </location>
</feature>